<proteinExistence type="predicted"/>
<gene>
    <name evidence="1" type="ORF">OEV82_04085</name>
</gene>
<dbReference type="Pfam" id="PF13031">
    <property type="entry name" value="DUF3892"/>
    <property type="match status" value="1"/>
</dbReference>
<name>A0ABT2WDU7_9BACI</name>
<evidence type="ECO:0000313" key="1">
    <source>
        <dbReference type="EMBL" id="MCU9593637.1"/>
    </source>
</evidence>
<keyword evidence="2" id="KW-1185">Reference proteome</keyword>
<protein>
    <submittedName>
        <fullName evidence="1">DUF3892 domain-containing protein</fullName>
    </submittedName>
</protein>
<reference evidence="1 2" key="1">
    <citation type="submission" date="2022-10" db="EMBL/GenBank/DDBJ databases">
        <title>Description of Fervidibacillus gen. nov. in the family Fervidibacillaceae fam. nov. with two species, Fervidibacillus albus sp. nov., and Fervidibacillus halotolerans sp. nov., isolated from tidal flat sediments.</title>
        <authorList>
            <person name="Kwon K.K."/>
            <person name="Yang S.-H."/>
        </authorList>
    </citation>
    <scope>NUCLEOTIDE SEQUENCE [LARGE SCALE GENOMIC DNA]</scope>
    <source>
        <strain evidence="1 2">DSM 23332</strain>
    </source>
</reference>
<accession>A0ABT2WDU7</accession>
<comment type="caution">
    <text evidence="1">The sequence shown here is derived from an EMBL/GenBank/DDBJ whole genome shotgun (WGS) entry which is preliminary data.</text>
</comment>
<evidence type="ECO:0000313" key="2">
    <source>
        <dbReference type="Proteomes" id="UP001208656"/>
    </source>
</evidence>
<dbReference type="Proteomes" id="UP001208656">
    <property type="component" value="Unassembled WGS sequence"/>
</dbReference>
<organism evidence="1 2">
    <name type="scientific">Pallidibacillus thermolactis</name>
    <dbReference type="NCBI Taxonomy" id="251051"/>
    <lineage>
        <taxon>Bacteria</taxon>
        <taxon>Bacillati</taxon>
        <taxon>Bacillota</taxon>
        <taxon>Bacilli</taxon>
        <taxon>Bacillales</taxon>
        <taxon>Bacillaceae</taxon>
        <taxon>Pallidibacillus</taxon>
    </lineage>
</organism>
<dbReference type="EMBL" id="JAOUSE010000007">
    <property type="protein sequence ID" value="MCU9593637.1"/>
    <property type="molecule type" value="Genomic_DNA"/>
</dbReference>
<sequence>MEEIVAVDRDHSGNIISFKTNTGRIISYRKAIQEIEQGKISGVMLKEQTFSDLPIVQNISTDDTYFENFPPIY</sequence>
<dbReference type="RefSeq" id="WP_173662495.1">
    <property type="nucleotide sequence ID" value="NZ_JAOUSE010000007.1"/>
</dbReference>
<dbReference type="InterPro" id="IPR024997">
    <property type="entry name" value="DUF3892"/>
</dbReference>